<organism evidence="1 2">
    <name type="scientific">Candidatus Gottesmanbacteria bacterium GW2011_GWB1_43_11</name>
    <dbReference type="NCBI Taxonomy" id="1618446"/>
    <lineage>
        <taxon>Bacteria</taxon>
        <taxon>Candidatus Gottesmaniibacteriota</taxon>
    </lineage>
</organism>
<protein>
    <submittedName>
        <fullName evidence="1">Uncharacterized protein</fullName>
    </submittedName>
</protein>
<dbReference type="AlphaFoldDB" id="A0A0G1CLJ1"/>
<proteinExistence type="predicted"/>
<name>A0A0G1CLJ1_9BACT</name>
<sequence length="119" mass="13461">MIKLIKTQLFSRKFRQPTYVIRFTTEQELAAARNMQLTISQLLNQQDQGINTGLPFLLDEGSRLEVDPERKLVMSVSFRDLGIATSIAQQIRGRVAWVEAEKTGDMGNRFITGSPEVGF</sequence>
<dbReference type="STRING" id="1618446.UV61_C0008G0058"/>
<evidence type="ECO:0000313" key="1">
    <source>
        <dbReference type="EMBL" id="KKS86605.1"/>
    </source>
</evidence>
<accession>A0A0G1CLJ1</accession>
<evidence type="ECO:0000313" key="2">
    <source>
        <dbReference type="Proteomes" id="UP000034050"/>
    </source>
</evidence>
<dbReference type="Proteomes" id="UP000034050">
    <property type="component" value="Unassembled WGS sequence"/>
</dbReference>
<gene>
    <name evidence="1" type="ORF">UV61_C0008G0058</name>
</gene>
<reference evidence="1 2" key="1">
    <citation type="journal article" date="2015" name="Nature">
        <title>rRNA introns, odd ribosomes, and small enigmatic genomes across a large radiation of phyla.</title>
        <authorList>
            <person name="Brown C.T."/>
            <person name="Hug L.A."/>
            <person name="Thomas B.C."/>
            <person name="Sharon I."/>
            <person name="Castelle C.J."/>
            <person name="Singh A."/>
            <person name="Wilkins M.J."/>
            <person name="Williams K.H."/>
            <person name="Banfield J.F."/>
        </authorList>
    </citation>
    <scope>NUCLEOTIDE SEQUENCE [LARGE SCALE GENOMIC DNA]</scope>
</reference>
<dbReference type="EMBL" id="LCFD01000008">
    <property type="protein sequence ID" value="KKS86605.1"/>
    <property type="molecule type" value="Genomic_DNA"/>
</dbReference>
<comment type="caution">
    <text evidence="1">The sequence shown here is derived from an EMBL/GenBank/DDBJ whole genome shotgun (WGS) entry which is preliminary data.</text>
</comment>